<gene>
    <name evidence="8" type="ORF">MTBBW1_1270047</name>
</gene>
<feature type="domain" description="Major facilitator superfamily (MFS) profile" evidence="7">
    <location>
        <begin position="11"/>
        <end position="437"/>
    </location>
</feature>
<feature type="transmembrane region" description="Helical" evidence="6">
    <location>
        <begin position="52"/>
        <end position="69"/>
    </location>
</feature>
<evidence type="ECO:0000313" key="9">
    <source>
        <dbReference type="Proteomes" id="UP000191931"/>
    </source>
</evidence>
<reference evidence="8 9" key="1">
    <citation type="submission" date="2017-03" db="EMBL/GenBank/DDBJ databases">
        <authorList>
            <person name="Afonso C.L."/>
            <person name="Miller P.J."/>
            <person name="Scott M.A."/>
            <person name="Spackman E."/>
            <person name="Goraichik I."/>
            <person name="Dimitrov K.M."/>
            <person name="Suarez D.L."/>
            <person name="Swayne D.E."/>
        </authorList>
    </citation>
    <scope>NUCLEOTIDE SEQUENCE [LARGE SCALE GENOMIC DNA]</scope>
    <source>
        <strain evidence="8">PRJEB14757</strain>
    </source>
</reference>
<dbReference type="Gene3D" id="1.20.1250.20">
    <property type="entry name" value="MFS general substrate transporter like domains"/>
    <property type="match status" value="1"/>
</dbReference>
<keyword evidence="2" id="KW-1003">Cell membrane</keyword>
<dbReference type="InterPro" id="IPR036259">
    <property type="entry name" value="MFS_trans_sf"/>
</dbReference>
<feature type="transmembrane region" description="Helical" evidence="6">
    <location>
        <begin position="76"/>
        <end position="94"/>
    </location>
</feature>
<dbReference type="AlphaFoldDB" id="A0A1W1H6V5"/>
<comment type="subcellular location">
    <subcellularLocation>
        <location evidence="1">Cell membrane</location>
        <topology evidence="1">Multi-pass membrane protein</topology>
    </subcellularLocation>
</comment>
<feature type="transmembrane region" description="Helical" evidence="6">
    <location>
        <begin position="106"/>
        <end position="126"/>
    </location>
</feature>
<dbReference type="GO" id="GO:0022857">
    <property type="term" value="F:transmembrane transporter activity"/>
    <property type="evidence" value="ECO:0007669"/>
    <property type="project" value="InterPro"/>
</dbReference>
<name>A0A1W1H6V5_9BACT</name>
<evidence type="ECO:0000256" key="4">
    <source>
        <dbReference type="ARBA" id="ARBA00022989"/>
    </source>
</evidence>
<evidence type="ECO:0000256" key="6">
    <source>
        <dbReference type="SAM" id="Phobius"/>
    </source>
</evidence>
<dbReference type="RefSeq" id="WP_080804547.1">
    <property type="nucleotide sequence ID" value="NZ_LT828547.1"/>
</dbReference>
<organism evidence="8 9">
    <name type="scientific">Desulfamplus magnetovallimortis</name>
    <dbReference type="NCBI Taxonomy" id="1246637"/>
    <lineage>
        <taxon>Bacteria</taxon>
        <taxon>Pseudomonadati</taxon>
        <taxon>Thermodesulfobacteriota</taxon>
        <taxon>Desulfobacteria</taxon>
        <taxon>Desulfobacterales</taxon>
        <taxon>Desulfobacteraceae</taxon>
        <taxon>Desulfamplus</taxon>
    </lineage>
</organism>
<feature type="transmembrane region" description="Helical" evidence="6">
    <location>
        <begin position="12"/>
        <end position="32"/>
    </location>
</feature>
<keyword evidence="9" id="KW-1185">Reference proteome</keyword>
<evidence type="ECO:0000256" key="5">
    <source>
        <dbReference type="ARBA" id="ARBA00023136"/>
    </source>
</evidence>
<feature type="transmembrane region" description="Helical" evidence="6">
    <location>
        <begin position="320"/>
        <end position="340"/>
    </location>
</feature>
<dbReference type="InterPro" id="IPR020846">
    <property type="entry name" value="MFS_dom"/>
</dbReference>
<dbReference type="InterPro" id="IPR050189">
    <property type="entry name" value="MFS_Efflux_Transporters"/>
</dbReference>
<evidence type="ECO:0000256" key="2">
    <source>
        <dbReference type="ARBA" id="ARBA00022475"/>
    </source>
</evidence>
<feature type="transmembrane region" description="Helical" evidence="6">
    <location>
        <begin position="225"/>
        <end position="247"/>
    </location>
</feature>
<evidence type="ECO:0000313" key="8">
    <source>
        <dbReference type="EMBL" id="SLM28197.1"/>
    </source>
</evidence>
<keyword evidence="5 6" id="KW-0472">Membrane</keyword>
<dbReference type="OrthoDB" id="5315372at2"/>
<dbReference type="InterPro" id="IPR011701">
    <property type="entry name" value="MFS"/>
</dbReference>
<dbReference type="Proteomes" id="UP000191931">
    <property type="component" value="Unassembled WGS sequence"/>
</dbReference>
<dbReference type="STRING" id="1246637.MTBBW1_1270047"/>
<feature type="transmembrane region" description="Helical" evidence="6">
    <location>
        <begin position="262"/>
        <end position="282"/>
    </location>
</feature>
<dbReference type="SUPFAM" id="SSF103473">
    <property type="entry name" value="MFS general substrate transporter"/>
    <property type="match status" value="1"/>
</dbReference>
<evidence type="ECO:0000256" key="1">
    <source>
        <dbReference type="ARBA" id="ARBA00004651"/>
    </source>
</evidence>
<keyword evidence="4 6" id="KW-1133">Transmembrane helix</keyword>
<dbReference type="GO" id="GO:0005886">
    <property type="term" value="C:plasma membrane"/>
    <property type="evidence" value="ECO:0007669"/>
    <property type="project" value="UniProtKB-SubCell"/>
</dbReference>
<dbReference type="PANTHER" id="PTHR43124:SF3">
    <property type="entry name" value="CHLORAMPHENICOL EFFLUX PUMP RV0191"/>
    <property type="match status" value="1"/>
</dbReference>
<feature type="transmembrane region" description="Helical" evidence="6">
    <location>
        <begin position="413"/>
        <end position="431"/>
    </location>
</feature>
<keyword evidence="3 6" id="KW-0812">Transmembrane</keyword>
<accession>A0A1W1H6V5</accession>
<sequence length="497" mass="54083">MYSIPINSMRVFIPFAMGYFLSYLYRVVNAVIAPDLVLDLNIDPSQLGLLTSTYFISFASSQLALGVLLDRYGPRLINASLLLIAATGAFVFARSHTLTGLVVGRALIGLGVSACLMAAFKAYVIWFPEKIWPRVNGFQMAAGGVGALTATTPVEWMLKITDWRGVFAGLAVLSLVIAAVLFFVVPQKKAMNNLPNDKDKQKHKKNESLKEQIAGIRVIFSSRNFWRAAPVTTLSQATFLSIQGLWIGPWLKDVAGLERHDIATILSLTAVAMITGFITLGMAAERLEQRGMDLLLVSITGMAVFMAVQVLIILDIVSGAMPWVLFGFFGTSGIIAYAGLSRKFPGYLSGRVTTGINLLVFVTAFVAQWAIGAIIKLWDMGGAAVHAPSVASAIKNGASQTAQNYYAASGYKAGFAIMLMLQLAAVIWYFISSKSTSYCFFRSSCIGLNQDAQDAQDLQDKNLEHPVNPGYPDSDKFKKCQKVQQGVDFENSKNPNF</sequence>
<dbReference type="Pfam" id="PF07690">
    <property type="entry name" value="MFS_1"/>
    <property type="match status" value="1"/>
</dbReference>
<feature type="transmembrane region" description="Helical" evidence="6">
    <location>
        <begin position="294"/>
        <end position="314"/>
    </location>
</feature>
<evidence type="ECO:0000259" key="7">
    <source>
        <dbReference type="PROSITE" id="PS50850"/>
    </source>
</evidence>
<dbReference type="PANTHER" id="PTHR43124">
    <property type="entry name" value="PURINE EFFLUX PUMP PBUE"/>
    <property type="match status" value="1"/>
</dbReference>
<dbReference type="PROSITE" id="PS50850">
    <property type="entry name" value="MFS"/>
    <property type="match status" value="1"/>
</dbReference>
<protein>
    <submittedName>
        <fullName evidence="8">Putative membrane transport protein</fullName>
    </submittedName>
</protein>
<proteinExistence type="predicted"/>
<feature type="transmembrane region" description="Helical" evidence="6">
    <location>
        <begin position="138"/>
        <end position="158"/>
    </location>
</feature>
<dbReference type="EMBL" id="FWEV01000032">
    <property type="protein sequence ID" value="SLM28197.1"/>
    <property type="molecule type" value="Genomic_DNA"/>
</dbReference>
<feature type="transmembrane region" description="Helical" evidence="6">
    <location>
        <begin position="352"/>
        <end position="371"/>
    </location>
</feature>
<feature type="transmembrane region" description="Helical" evidence="6">
    <location>
        <begin position="164"/>
        <end position="185"/>
    </location>
</feature>
<dbReference type="CDD" id="cd06174">
    <property type="entry name" value="MFS"/>
    <property type="match status" value="1"/>
</dbReference>
<evidence type="ECO:0000256" key="3">
    <source>
        <dbReference type="ARBA" id="ARBA00022692"/>
    </source>
</evidence>